<dbReference type="STRING" id="1314776.A0A166GTN1"/>
<evidence type="ECO:0000259" key="6">
    <source>
        <dbReference type="Pfam" id="PF02900"/>
    </source>
</evidence>
<comment type="cofactor">
    <cofactor evidence="1">
        <name>Zn(2+)</name>
        <dbReference type="ChEBI" id="CHEBI:29105"/>
    </cofactor>
</comment>
<dbReference type="Proteomes" id="UP000076798">
    <property type="component" value="Unassembled WGS sequence"/>
</dbReference>
<gene>
    <name evidence="7" type="ORF">SISSUDRAFT_1112742</name>
</gene>
<name>A0A166GTN1_9AGAM</name>
<reference evidence="7 8" key="1">
    <citation type="journal article" date="2016" name="Mol. Biol. Evol.">
        <title>Comparative Genomics of Early-Diverging Mushroom-Forming Fungi Provides Insights into the Origins of Lignocellulose Decay Capabilities.</title>
        <authorList>
            <person name="Nagy L.G."/>
            <person name="Riley R."/>
            <person name="Tritt A."/>
            <person name="Adam C."/>
            <person name="Daum C."/>
            <person name="Floudas D."/>
            <person name="Sun H."/>
            <person name="Yadav J.S."/>
            <person name="Pangilinan J."/>
            <person name="Larsson K.H."/>
            <person name="Matsuura K."/>
            <person name="Barry K."/>
            <person name="Labutti K."/>
            <person name="Kuo R."/>
            <person name="Ohm R.A."/>
            <person name="Bhattacharya S.S."/>
            <person name="Shirouzu T."/>
            <person name="Yoshinaga Y."/>
            <person name="Martin F.M."/>
            <person name="Grigoriev I.V."/>
            <person name="Hibbett D.S."/>
        </authorList>
    </citation>
    <scope>NUCLEOTIDE SEQUENCE [LARGE SCALE GENOMIC DNA]</scope>
    <source>
        <strain evidence="7 8">HHB10207 ss-3</strain>
    </source>
</reference>
<organism evidence="7 8">
    <name type="scientific">Sistotremastrum suecicum HHB10207 ss-3</name>
    <dbReference type="NCBI Taxonomy" id="1314776"/>
    <lineage>
        <taxon>Eukaryota</taxon>
        <taxon>Fungi</taxon>
        <taxon>Dikarya</taxon>
        <taxon>Basidiomycota</taxon>
        <taxon>Agaricomycotina</taxon>
        <taxon>Agaricomycetes</taxon>
        <taxon>Sistotremastrales</taxon>
        <taxon>Sistotremastraceae</taxon>
        <taxon>Sistotremastrum</taxon>
    </lineage>
</organism>
<proteinExistence type="inferred from homology"/>
<evidence type="ECO:0000313" key="8">
    <source>
        <dbReference type="Proteomes" id="UP000076798"/>
    </source>
</evidence>
<accession>A0A166GTN1</accession>
<dbReference type="Gene3D" id="3.40.830.10">
    <property type="entry name" value="LigB-like"/>
    <property type="match status" value="1"/>
</dbReference>
<evidence type="ECO:0000256" key="2">
    <source>
        <dbReference type="ARBA" id="ARBA00007581"/>
    </source>
</evidence>
<dbReference type="Pfam" id="PF02900">
    <property type="entry name" value="LigB"/>
    <property type="match status" value="1"/>
</dbReference>
<dbReference type="GO" id="GO:0016702">
    <property type="term" value="F:oxidoreductase activity, acting on single donors with incorporation of molecular oxygen, incorporation of two atoms of oxygen"/>
    <property type="evidence" value="ECO:0007669"/>
    <property type="project" value="UniProtKB-ARBA"/>
</dbReference>
<keyword evidence="3" id="KW-0479">Metal-binding</keyword>
<dbReference type="InterPro" id="IPR014436">
    <property type="entry name" value="Extradiol_dOase_DODA"/>
</dbReference>
<dbReference type="GO" id="GO:0008270">
    <property type="term" value="F:zinc ion binding"/>
    <property type="evidence" value="ECO:0007669"/>
    <property type="project" value="InterPro"/>
</dbReference>
<evidence type="ECO:0000313" key="7">
    <source>
        <dbReference type="EMBL" id="KZT41999.1"/>
    </source>
</evidence>
<evidence type="ECO:0000256" key="3">
    <source>
        <dbReference type="ARBA" id="ARBA00022723"/>
    </source>
</evidence>
<feature type="domain" description="Extradiol ring-cleavage dioxygenase class III enzyme subunit B" evidence="6">
    <location>
        <begin position="28"/>
        <end position="304"/>
    </location>
</feature>
<comment type="similarity">
    <text evidence="2">Belongs to the DODA-type extradiol aromatic ring-opening dioxygenase family.</text>
</comment>
<evidence type="ECO:0000256" key="4">
    <source>
        <dbReference type="ARBA" id="ARBA00022833"/>
    </source>
</evidence>
<dbReference type="CDD" id="cd07363">
    <property type="entry name" value="45_DOPA_Dioxygenase"/>
    <property type="match status" value="1"/>
</dbReference>
<keyword evidence="8" id="KW-1185">Reference proteome</keyword>
<protein>
    <submittedName>
        <fullName evidence="7">Extradiol aromatic ring-opening dioxygenase</fullName>
    </submittedName>
</protein>
<evidence type="ECO:0000256" key="1">
    <source>
        <dbReference type="ARBA" id="ARBA00001947"/>
    </source>
</evidence>
<dbReference type="GO" id="GO:0008198">
    <property type="term" value="F:ferrous iron binding"/>
    <property type="evidence" value="ECO:0007669"/>
    <property type="project" value="InterPro"/>
</dbReference>
<keyword evidence="5" id="KW-0560">Oxidoreductase</keyword>
<sequence length="315" mass="34740">MPTPRPTTQSLWREQLAALPDHPARIPAFFFGHGSPMLLMSDDAESPRSGFWKSTGPASSLAHFLRDFGPALLEKYSPKAIVIFSAHWETSGEIRVTDYPEENSLLFDYYGFQEELYKIIFHSKGDSAIASRVVELLKQAGIRARTTPVTEPRGRDGRGFYGPGLDHGVFVPFKLMFGDELPNVPVIQVSIDSSLTPEANYNLGRALRNLRSEGVLILSGGLTIHTFQDFTAALEETAKPHIRSFHNAILDAAEISEVKARKEALFDLIKAPGFRAAHPREEHFIPIYVAAGAGEQGQVRTISAIYSAPTFAFGV</sequence>
<dbReference type="PANTHER" id="PTHR30096">
    <property type="entry name" value="4,5-DOPA DIOXYGENASE EXTRADIOL-LIKE PROTEIN"/>
    <property type="match status" value="1"/>
</dbReference>
<dbReference type="OrthoDB" id="7396853at2759"/>
<evidence type="ECO:0000256" key="5">
    <source>
        <dbReference type="ARBA" id="ARBA00023002"/>
    </source>
</evidence>
<dbReference type="InterPro" id="IPR004183">
    <property type="entry name" value="Xdiol_dOase_suB"/>
</dbReference>
<keyword evidence="4" id="KW-0862">Zinc</keyword>
<dbReference type="EMBL" id="KV428016">
    <property type="protein sequence ID" value="KZT41999.1"/>
    <property type="molecule type" value="Genomic_DNA"/>
</dbReference>
<dbReference type="SUPFAM" id="SSF53213">
    <property type="entry name" value="LigB-like"/>
    <property type="match status" value="1"/>
</dbReference>
<dbReference type="PANTHER" id="PTHR30096:SF0">
    <property type="entry name" value="4,5-DOPA DIOXYGENASE EXTRADIOL-LIKE PROTEIN"/>
    <property type="match status" value="1"/>
</dbReference>
<dbReference type="PIRSF" id="PIRSF006157">
    <property type="entry name" value="Doxgns_DODA"/>
    <property type="match status" value="1"/>
</dbReference>
<keyword evidence="7" id="KW-0223">Dioxygenase</keyword>
<dbReference type="AlphaFoldDB" id="A0A166GTN1"/>